<evidence type="ECO:0000313" key="1">
    <source>
        <dbReference type="EMBL" id="RVQ68916.1"/>
    </source>
</evidence>
<dbReference type="SUPFAM" id="SSF53187">
    <property type="entry name" value="Zn-dependent exopeptidases"/>
    <property type="match status" value="1"/>
</dbReference>
<dbReference type="Gene3D" id="3.40.630.40">
    <property type="entry name" value="Zn-dependent exopeptidases"/>
    <property type="match status" value="1"/>
</dbReference>
<comment type="caution">
    <text evidence="1">The sequence shown here is derived from an EMBL/GenBank/DDBJ whole genome shotgun (WGS) entry which is preliminary data.</text>
</comment>
<organism evidence="1 2">
    <name type="scientific">Croceicoccus ponticola</name>
    <dbReference type="NCBI Taxonomy" id="2217664"/>
    <lineage>
        <taxon>Bacteria</taxon>
        <taxon>Pseudomonadati</taxon>
        <taxon>Pseudomonadota</taxon>
        <taxon>Alphaproteobacteria</taxon>
        <taxon>Sphingomonadales</taxon>
        <taxon>Erythrobacteraceae</taxon>
        <taxon>Croceicoccus</taxon>
    </lineage>
</organism>
<dbReference type="Proteomes" id="UP000283003">
    <property type="component" value="Unassembled WGS sequence"/>
</dbReference>
<gene>
    <name evidence="1" type="ORF">EKN06_01445</name>
</gene>
<dbReference type="OrthoDB" id="9802050at2"/>
<protein>
    <submittedName>
        <fullName evidence="1">N-formylglutamate amidohydrolase</fullName>
    </submittedName>
</protein>
<accession>A0A437GZW2</accession>
<keyword evidence="2" id="KW-1185">Reference proteome</keyword>
<name>A0A437GZW2_9SPHN</name>
<dbReference type="AlphaFoldDB" id="A0A437GZW2"/>
<keyword evidence="1" id="KW-0378">Hydrolase</keyword>
<dbReference type="InterPro" id="IPR007709">
    <property type="entry name" value="N-FG_amidohydro"/>
</dbReference>
<dbReference type="Pfam" id="PF05013">
    <property type="entry name" value="FGase"/>
    <property type="match status" value="1"/>
</dbReference>
<dbReference type="EMBL" id="RXOL01000001">
    <property type="protein sequence ID" value="RVQ68916.1"/>
    <property type="molecule type" value="Genomic_DNA"/>
</dbReference>
<evidence type="ECO:0000313" key="2">
    <source>
        <dbReference type="Proteomes" id="UP000283003"/>
    </source>
</evidence>
<reference evidence="1 2" key="1">
    <citation type="submission" date="2018-12" db="EMBL/GenBank/DDBJ databases">
        <title>Croceicoccus ponticola sp. nov., a lipolytic bacterium isolated from seawater.</title>
        <authorList>
            <person name="Yoon J.-H."/>
        </authorList>
    </citation>
    <scope>NUCLEOTIDE SEQUENCE [LARGE SCALE GENOMIC DNA]</scope>
    <source>
        <strain evidence="1 2">GM-16</strain>
    </source>
</reference>
<dbReference type="RefSeq" id="WP_127611102.1">
    <property type="nucleotide sequence ID" value="NZ_RXOL01000001.1"/>
</dbReference>
<proteinExistence type="predicted"/>
<sequence>MNPERPRPDRTPTAGAANGGFVVEAGGSVPGLARPAFTLHQPAAARVPVIIAVPHAGRAYSPDLMGCMRHPAETPLRLEDRFVDAVAREVASSCGAQMLVAHAPRAMIDLNRDPRDFDLAMFSGSEAEKAAMRRDMPRGGAQSARSLRGLGLFPRRLAGIGELWRAPMRPVDAQHRIAAIHAPYHDTLARVLAEIREIWGAALLVDMHSMPDLPHGAAGITPATHVIGDRFGASCGRDVVAAAMGALDRAGAACAYNRPYAGGYVLDRHGKPRSGIHAVQVEIARSLYLDEALEQPGNGVERQAKIVAEMVKAMAAMIDTSGDALSQAAE</sequence>
<dbReference type="GO" id="GO:0016787">
    <property type="term" value="F:hydrolase activity"/>
    <property type="evidence" value="ECO:0007669"/>
    <property type="project" value="UniProtKB-KW"/>
</dbReference>